<dbReference type="PANTHER" id="PTHR39330">
    <property type="entry name" value="ETHANOLAMINE AMMONIA-LYASE LIGHT CHAIN"/>
    <property type="match status" value="1"/>
</dbReference>
<gene>
    <name evidence="5 6" type="primary">eutC</name>
    <name evidence="6" type="ORF">prwr041_06470</name>
</gene>
<comment type="pathway">
    <text evidence="5">Amine and polyamine degradation; ethanolamine degradation.</text>
</comment>
<comment type="function">
    <text evidence="5">Catalyzes the deamination of various vicinal amino-alcohols to oxo compounds. Allows this organism to utilize ethanolamine as the sole source of nitrogen and carbon in the presence of external vitamin B12.</text>
</comment>
<dbReference type="EMBL" id="AP024484">
    <property type="protein sequence ID" value="BCS84754.1"/>
    <property type="molecule type" value="Genomic_DNA"/>
</dbReference>
<keyword evidence="4 5" id="KW-1283">Bacterial microcompartment</keyword>
<comment type="subunit">
    <text evidence="5">The basic unit is a heterodimer which dimerizes to form tetramers. The heterotetramers trimerize; 6 large subunits form a core ring with 6 small subunits projecting outwards.</text>
</comment>
<protein>
    <recommendedName>
        <fullName evidence="5">Ethanolamine ammonia-lyase small subunit</fullName>
        <shortName evidence="5">EAL small subunit</shortName>
        <ecNumber evidence="5">4.3.1.7</ecNumber>
    </recommendedName>
</protein>
<proteinExistence type="inferred from homology"/>
<name>A0ABM7NWD0_9BACT</name>
<comment type="cofactor">
    <cofactor evidence="5">
        <name>adenosylcob(III)alamin</name>
        <dbReference type="ChEBI" id="CHEBI:18408"/>
    </cofactor>
    <text evidence="5">Binds between the large and small subunits.</text>
</comment>
<evidence type="ECO:0000256" key="2">
    <source>
        <dbReference type="ARBA" id="ARBA00023239"/>
    </source>
</evidence>
<feature type="binding site" evidence="5">
    <location>
        <position position="187"/>
    </location>
    <ligand>
        <name>adenosylcob(III)alamin</name>
        <dbReference type="ChEBI" id="CHEBI:18408"/>
    </ligand>
</feature>
<comment type="subcellular location">
    <subcellularLocation>
        <location evidence="5">Bacterial microcompartment</location>
    </subcellularLocation>
</comment>
<dbReference type="Proteomes" id="UP001319045">
    <property type="component" value="Chromosome"/>
</dbReference>
<dbReference type="PANTHER" id="PTHR39330:SF1">
    <property type="entry name" value="ETHANOLAMINE AMMONIA-LYASE SMALL SUBUNIT"/>
    <property type="match status" value="1"/>
</dbReference>
<dbReference type="PIRSF" id="PIRSF018982">
    <property type="entry name" value="EutC"/>
    <property type="match status" value="1"/>
</dbReference>
<dbReference type="InterPro" id="IPR009246">
    <property type="entry name" value="EutC"/>
</dbReference>
<reference evidence="6 7" key="1">
    <citation type="journal article" date="2022" name="Int. J. Syst. Evol. Microbiol.">
        <title>Prevotella herbatica sp. nov., a plant polysaccharide-decomposing anaerobic bacterium isolated from a methanogenic reactor.</title>
        <authorList>
            <person name="Uek A."/>
            <person name="Tonouchi A."/>
            <person name="Kaku N."/>
            <person name="Ueki K."/>
        </authorList>
    </citation>
    <scope>NUCLEOTIDE SEQUENCE [LARGE SCALE GENOMIC DNA]</scope>
    <source>
        <strain evidence="6 7">WR041</strain>
    </source>
</reference>
<evidence type="ECO:0000313" key="6">
    <source>
        <dbReference type="EMBL" id="BCS84754.1"/>
    </source>
</evidence>
<evidence type="ECO:0000256" key="5">
    <source>
        <dbReference type="HAMAP-Rule" id="MF_00601"/>
    </source>
</evidence>
<keyword evidence="7" id="KW-1185">Reference proteome</keyword>
<organism evidence="6 7">
    <name type="scientific">Prevotella herbatica</name>
    <dbReference type="NCBI Taxonomy" id="2801997"/>
    <lineage>
        <taxon>Bacteria</taxon>
        <taxon>Pseudomonadati</taxon>
        <taxon>Bacteroidota</taxon>
        <taxon>Bacteroidia</taxon>
        <taxon>Bacteroidales</taxon>
        <taxon>Prevotellaceae</taxon>
        <taxon>Prevotella</taxon>
    </lineage>
</organism>
<dbReference type="Gene3D" id="3.40.50.11240">
    <property type="entry name" value="Ethanolamine ammonia-lyase light chain (EutC)"/>
    <property type="match status" value="1"/>
</dbReference>
<dbReference type="EC" id="4.3.1.7" evidence="5"/>
<dbReference type="InterPro" id="IPR042255">
    <property type="entry name" value="EutC_N"/>
</dbReference>
<comment type="catalytic activity">
    <reaction evidence="5">
        <text>ethanolamine = acetaldehyde + NH4(+)</text>
        <dbReference type="Rhea" id="RHEA:15313"/>
        <dbReference type="ChEBI" id="CHEBI:15343"/>
        <dbReference type="ChEBI" id="CHEBI:28938"/>
        <dbReference type="ChEBI" id="CHEBI:57603"/>
        <dbReference type="EC" id="4.3.1.7"/>
    </reaction>
</comment>
<accession>A0ABM7NWD0</accession>
<feature type="binding site" evidence="5">
    <location>
        <position position="216"/>
    </location>
    <ligand>
        <name>adenosylcob(III)alamin</name>
        <dbReference type="ChEBI" id="CHEBI:18408"/>
    </ligand>
</feature>
<dbReference type="HAMAP" id="MF_00601">
    <property type="entry name" value="EutC"/>
    <property type="match status" value="1"/>
</dbReference>
<keyword evidence="2 5" id="KW-0456">Lyase</keyword>
<evidence type="ECO:0000256" key="4">
    <source>
        <dbReference type="ARBA" id="ARBA00024446"/>
    </source>
</evidence>
<comment type="similarity">
    <text evidence="5">Belongs to the EutC family.</text>
</comment>
<evidence type="ECO:0000256" key="3">
    <source>
        <dbReference type="ARBA" id="ARBA00023285"/>
    </source>
</evidence>
<sequence>MDENHYLTVKAENIRENDCWEKLKSYTDARIALGRTGCSILTNDYLAFSLAHAKARDSIKMPFDRDRIGKELHAMGLETINVESCAANREIYLCRPDFGRRLSERSKLLLDELNYQGADVLLVIGDGLSSKAVHKQAVPFIRQFLPYMDELGMTVGPVVLAKESRVALGDDIAERMHCGLVATLIGERPGLSSPDSLGVYMTYKPYCGRMESERNCISNIRPEGLSYGKAAFKLAWLIENAYNMKKSGTALKDQSDDIQHYLTLKPHIKDTDILNIV</sequence>
<evidence type="ECO:0000313" key="7">
    <source>
        <dbReference type="Proteomes" id="UP001319045"/>
    </source>
</evidence>
<dbReference type="InterPro" id="IPR042251">
    <property type="entry name" value="EutC_C"/>
</dbReference>
<keyword evidence="3 5" id="KW-0170">Cobalt</keyword>
<dbReference type="RefSeq" id="WP_207154944.1">
    <property type="nucleotide sequence ID" value="NZ_AP024484.1"/>
</dbReference>
<dbReference type="Pfam" id="PF05985">
    <property type="entry name" value="EutC"/>
    <property type="match status" value="1"/>
</dbReference>
<keyword evidence="1 5" id="KW-0846">Cobalamin</keyword>
<feature type="binding site" evidence="5">
    <location>
        <position position="166"/>
    </location>
    <ligand>
        <name>adenosylcob(III)alamin</name>
        <dbReference type="ChEBI" id="CHEBI:18408"/>
    </ligand>
</feature>
<evidence type="ECO:0000256" key="1">
    <source>
        <dbReference type="ARBA" id="ARBA00022628"/>
    </source>
</evidence>
<dbReference type="Gene3D" id="1.10.30.40">
    <property type="entry name" value="Ethanolamine ammonia-lyase light chain (EutC), N-terminal domain"/>
    <property type="match status" value="1"/>
</dbReference>
<dbReference type="NCBIfam" id="NF003971">
    <property type="entry name" value="PRK05465.1"/>
    <property type="match status" value="1"/>
</dbReference>